<gene>
    <name evidence="6" type="ORF">Q5P01_012962</name>
</gene>
<evidence type="ECO:0000313" key="7">
    <source>
        <dbReference type="Proteomes" id="UP001187415"/>
    </source>
</evidence>
<evidence type="ECO:0000256" key="3">
    <source>
        <dbReference type="SAM" id="MobiDB-lite"/>
    </source>
</evidence>
<evidence type="ECO:0000256" key="1">
    <source>
        <dbReference type="ARBA" id="ARBA00006996"/>
    </source>
</evidence>
<keyword evidence="7" id="KW-1185">Reference proteome</keyword>
<organism evidence="6 7">
    <name type="scientific">Channa striata</name>
    <name type="common">Snakehead murrel</name>
    <name type="synonym">Ophicephalus striatus</name>
    <dbReference type="NCBI Taxonomy" id="64152"/>
    <lineage>
        <taxon>Eukaryota</taxon>
        <taxon>Metazoa</taxon>
        <taxon>Chordata</taxon>
        <taxon>Craniata</taxon>
        <taxon>Vertebrata</taxon>
        <taxon>Euteleostomi</taxon>
        <taxon>Actinopterygii</taxon>
        <taxon>Neopterygii</taxon>
        <taxon>Teleostei</taxon>
        <taxon>Neoteleostei</taxon>
        <taxon>Acanthomorphata</taxon>
        <taxon>Anabantaria</taxon>
        <taxon>Anabantiformes</taxon>
        <taxon>Channoidei</taxon>
        <taxon>Channidae</taxon>
        <taxon>Channa</taxon>
    </lineage>
</organism>
<dbReference type="GO" id="GO:0005509">
    <property type="term" value="F:calcium ion binding"/>
    <property type="evidence" value="ECO:0007669"/>
    <property type="project" value="TreeGrafter"/>
</dbReference>
<dbReference type="GO" id="GO:0005886">
    <property type="term" value="C:plasma membrane"/>
    <property type="evidence" value="ECO:0007669"/>
    <property type="project" value="TreeGrafter"/>
</dbReference>
<proteinExistence type="inferred from homology"/>
<keyword evidence="4" id="KW-0812">Transmembrane</keyword>
<dbReference type="AlphaFoldDB" id="A0AA88MPM5"/>
<dbReference type="GO" id="GO:0031045">
    <property type="term" value="C:dense core granule"/>
    <property type="evidence" value="ECO:0007669"/>
    <property type="project" value="TreeGrafter"/>
</dbReference>
<evidence type="ECO:0000259" key="5">
    <source>
        <dbReference type="PROSITE" id="PS50004"/>
    </source>
</evidence>
<evidence type="ECO:0000313" key="6">
    <source>
        <dbReference type="EMBL" id="KAK2842762.1"/>
    </source>
</evidence>
<feature type="transmembrane region" description="Helical" evidence="4">
    <location>
        <begin position="72"/>
        <end position="98"/>
    </location>
</feature>
<dbReference type="PANTHER" id="PTHR10024:SF249">
    <property type="entry name" value="SYNAPTOTAGMIN-8"/>
    <property type="match status" value="1"/>
</dbReference>
<keyword evidence="4" id="KW-0472">Membrane</keyword>
<dbReference type="SUPFAM" id="SSF49562">
    <property type="entry name" value="C2 domain (Calcium/lipid-binding domain, CaLB)"/>
    <property type="match status" value="1"/>
</dbReference>
<dbReference type="GO" id="GO:0048791">
    <property type="term" value="P:calcium ion-regulated exocytosis of neurotransmitter"/>
    <property type="evidence" value="ECO:0007669"/>
    <property type="project" value="TreeGrafter"/>
</dbReference>
<evidence type="ECO:0000256" key="2">
    <source>
        <dbReference type="ARBA" id="ARBA00022737"/>
    </source>
</evidence>
<dbReference type="InterPro" id="IPR001565">
    <property type="entry name" value="Synaptotagmin"/>
</dbReference>
<dbReference type="GO" id="GO:0001786">
    <property type="term" value="F:phosphatidylserine binding"/>
    <property type="evidence" value="ECO:0007669"/>
    <property type="project" value="TreeGrafter"/>
</dbReference>
<keyword evidence="2" id="KW-0677">Repeat</keyword>
<dbReference type="PRINTS" id="PR00360">
    <property type="entry name" value="C2DOMAIN"/>
</dbReference>
<keyword evidence="4" id="KW-1133">Transmembrane helix</keyword>
<dbReference type="Gene3D" id="2.60.40.150">
    <property type="entry name" value="C2 domain"/>
    <property type="match status" value="1"/>
</dbReference>
<dbReference type="InterPro" id="IPR000008">
    <property type="entry name" value="C2_dom"/>
</dbReference>
<feature type="domain" description="C2" evidence="5">
    <location>
        <begin position="142"/>
        <end position="256"/>
    </location>
</feature>
<dbReference type="InterPro" id="IPR035892">
    <property type="entry name" value="C2_domain_sf"/>
</dbReference>
<comment type="caution">
    <text evidence="6">The sequence shown here is derived from an EMBL/GenBank/DDBJ whole genome shotgun (WGS) entry which is preliminary data.</text>
</comment>
<accession>A0AA88MPM5</accession>
<dbReference type="SMART" id="SM00239">
    <property type="entry name" value="C2"/>
    <property type="match status" value="1"/>
</dbReference>
<evidence type="ECO:0000256" key="4">
    <source>
        <dbReference type="SAM" id="Phobius"/>
    </source>
</evidence>
<dbReference type="Pfam" id="PF00168">
    <property type="entry name" value="C2"/>
    <property type="match status" value="1"/>
</dbReference>
<protein>
    <recommendedName>
        <fullName evidence="5">C2 domain-containing protein</fullName>
    </recommendedName>
</protein>
<dbReference type="GO" id="GO:0048488">
    <property type="term" value="P:synaptic vesicle endocytosis"/>
    <property type="evidence" value="ECO:0007669"/>
    <property type="project" value="TreeGrafter"/>
</dbReference>
<comment type="similarity">
    <text evidence="1">Belongs to the synaptotagmin family.</text>
</comment>
<name>A0AA88MPM5_CHASR</name>
<dbReference type="EMBL" id="JAUPFM010000009">
    <property type="protein sequence ID" value="KAK2842762.1"/>
    <property type="molecule type" value="Genomic_DNA"/>
</dbReference>
<dbReference type="Proteomes" id="UP001187415">
    <property type="component" value="Unassembled WGS sequence"/>
</dbReference>
<dbReference type="GO" id="GO:0030276">
    <property type="term" value="F:clathrin binding"/>
    <property type="evidence" value="ECO:0007669"/>
    <property type="project" value="TreeGrafter"/>
</dbReference>
<reference evidence="6" key="1">
    <citation type="submission" date="2023-07" db="EMBL/GenBank/DDBJ databases">
        <title>Chromosome-level Genome Assembly of Striped Snakehead (Channa striata).</title>
        <authorList>
            <person name="Liu H."/>
        </authorList>
    </citation>
    <scope>NUCLEOTIDE SEQUENCE</scope>
    <source>
        <strain evidence="6">Gz</strain>
        <tissue evidence="6">Muscle</tissue>
    </source>
</reference>
<feature type="compositionally biased region" description="Polar residues" evidence="3">
    <location>
        <begin position="1"/>
        <end position="11"/>
    </location>
</feature>
<dbReference type="PANTHER" id="PTHR10024">
    <property type="entry name" value="SYNAPTOTAGMIN"/>
    <property type="match status" value="1"/>
</dbReference>
<dbReference type="GO" id="GO:0005544">
    <property type="term" value="F:calcium-dependent phospholipid binding"/>
    <property type="evidence" value="ECO:0007669"/>
    <property type="project" value="TreeGrafter"/>
</dbReference>
<dbReference type="GO" id="GO:0030672">
    <property type="term" value="C:synaptic vesicle membrane"/>
    <property type="evidence" value="ECO:0007669"/>
    <property type="project" value="TreeGrafter"/>
</dbReference>
<dbReference type="PRINTS" id="PR00399">
    <property type="entry name" value="SYNAPTOTAGMN"/>
</dbReference>
<dbReference type="PROSITE" id="PS50004">
    <property type="entry name" value="C2"/>
    <property type="match status" value="1"/>
</dbReference>
<dbReference type="GO" id="GO:0000149">
    <property type="term" value="F:SNARE binding"/>
    <property type="evidence" value="ECO:0007669"/>
    <property type="project" value="TreeGrafter"/>
</dbReference>
<feature type="region of interest" description="Disordered" evidence="3">
    <location>
        <begin position="1"/>
        <end position="22"/>
    </location>
</feature>
<dbReference type="GO" id="GO:0030424">
    <property type="term" value="C:axon"/>
    <property type="evidence" value="ECO:0007669"/>
    <property type="project" value="TreeGrafter"/>
</dbReference>
<sequence>MSTVKPSSSTRPKPEASSLRAATSRPVTIISTTYASTNTTLNPVAATIVDFFNNLLDQILCEPVFSRAVPRWAVYTIFAAGVLLILLCCLCVCIKCCCRGNKKKRQQKKDEKISMKGVNGKTTTALVQPDVGDVDYGSTRKYRGKLLYSLEYNAATSELMVGIKQADSLKAMDLGKSSDPYVKVYIVPDKIKTCETKVFKNTLNPGFNEQFNFQISKASLLKSTVVMQVFDFNRFTKHNIIGELRVQLGNASTGTT</sequence>